<evidence type="ECO:0000313" key="6">
    <source>
        <dbReference type="Proteomes" id="UP001157947"/>
    </source>
</evidence>
<organism evidence="5 6">
    <name type="scientific">Venenivibrio stagnispumantis</name>
    <dbReference type="NCBI Taxonomy" id="407998"/>
    <lineage>
        <taxon>Bacteria</taxon>
        <taxon>Pseudomonadati</taxon>
        <taxon>Aquificota</taxon>
        <taxon>Aquificia</taxon>
        <taxon>Aquificales</taxon>
        <taxon>Hydrogenothermaceae</taxon>
        <taxon>Venenivibrio</taxon>
    </lineage>
</organism>
<protein>
    <submittedName>
        <fullName evidence="5">Tol-pal system protein YbgF</fullName>
    </submittedName>
</protein>
<keyword evidence="4" id="KW-0732">Signal</keyword>
<name>A0AA46AE79_9AQUI</name>
<dbReference type="AlphaFoldDB" id="A0AA46AE79"/>
<reference evidence="5" key="1">
    <citation type="submission" date="2017-05" db="EMBL/GenBank/DDBJ databases">
        <authorList>
            <person name="Varghese N."/>
            <person name="Submissions S."/>
        </authorList>
    </citation>
    <scope>NUCLEOTIDE SEQUENCE</scope>
    <source>
        <strain evidence="5">DSM 18763</strain>
    </source>
</reference>
<dbReference type="EMBL" id="FXTX01000009">
    <property type="protein sequence ID" value="SMP11825.1"/>
    <property type="molecule type" value="Genomic_DNA"/>
</dbReference>
<sequence>MKKVGFLALISVFAFSCANQDQMVALQRDIIQMKEDIASLKTETKNNREAIETLTTRVDKLSQKVSENSIEIEKLKSSKKQEQVETKEKLPKPEELPKEGAEKVKIPEGEKELYQYALDLYFKGDLTGARQYFYEFLKKYPDSDLYGNAIFWSAQTFFAEGKYEDSIKLFQALIDKCDKGEIKKCNKYPGALLKLGYAYINIGDKEKGKEYLNKVIQMFPNTEEAGLATKKLGTLQ</sequence>
<evidence type="ECO:0000313" key="5">
    <source>
        <dbReference type="EMBL" id="SMP11825.1"/>
    </source>
</evidence>
<dbReference type="InterPro" id="IPR014162">
    <property type="entry name" value="CpoB_C"/>
</dbReference>
<evidence type="ECO:0000256" key="3">
    <source>
        <dbReference type="SAM" id="MobiDB-lite"/>
    </source>
</evidence>
<evidence type="ECO:0000256" key="1">
    <source>
        <dbReference type="PROSITE-ProRule" id="PRU00339"/>
    </source>
</evidence>
<feature type="signal peptide" evidence="4">
    <location>
        <begin position="1"/>
        <end position="18"/>
    </location>
</feature>
<keyword evidence="2" id="KW-0175">Coiled coil</keyword>
<dbReference type="RefSeq" id="WP_265134439.1">
    <property type="nucleotide sequence ID" value="NZ_FXTX01000009.1"/>
</dbReference>
<feature type="region of interest" description="Disordered" evidence="3">
    <location>
        <begin position="82"/>
        <end position="102"/>
    </location>
</feature>
<keyword evidence="1" id="KW-0802">TPR repeat</keyword>
<dbReference type="InterPro" id="IPR011716">
    <property type="entry name" value="TPR-3"/>
</dbReference>
<proteinExistence type="inferred from homology"/>
<evidence type="ECO:0000256" key="4">
    <source>
        <dbReference type="SAM" id="SignalP"/>
    </source>
</evidence>
<gene>
    <name evidence="5" type="ORF">SAMN06264868_10910</name>
</gene>
<dbReference type="PROSITE" id="PS51257">
    <property type="entry name" value="PROKAR_LIPOPROTEIN"/>
    <property type="match status" value="1"/>
</dbReference>
<dbReference type="Gene3D" id="1.20.5.340">
    <property type="match status" value="1"/>
</dbReference>
<accession>A0AA46AE79</accession>
<evidence type="ECO:0000256" key="2">
    <source>
        <dbReference type="SAM" id="Coils"/>
    </source>
</evidence>
<dbReference type="Pfam" id="PF13174">
    <property type="entry name" value="TPR_6"/>
    <property type="match status" value="2"/>
</dbReference>
<feature type="coiled-coil region" evidence="2">
    <location>
        <begin position="23"/>
        <end position="78"/>
    </location>
</feature>
<feature type="repeat" description="TPR" evidence="1">
    <location>
        <begin position="189"/>
        <end position="222"/>
    </location>
</feature>
<dbReference type="PROSITE" id="PS50005">
    <property type="entry name" value="TPR"/>
    <property type="match status" value="1"/>
</dbReference>
<keyword evidence="6" id="KW-1185">Reference proteome</keyword>
<dbReference type="InterPro" id="IPR011990">
    <property type="entry name" value="TPR-like_helical_dom_sf"/>
</dbReference>
<dbReference type="Gene3D" id="1.25.40.10">
    <property type="entry name" value="Tetratricopeptide repeat domain"/>
    <property type="match status" value="1"/>
</dbReference>
<dbReference type="InterPro" id="IPR034706">
    <property type="entry name" value="CpoB"/>
</dbReference>
<dbReference type="HAMAP" id="MF_02066">
    <property type="entry name" value="CpoB"/>
    <property type="match status" value="1"/>
</dbReference>
<dbReference type="SUPFAM" id="SSF48452">
    <property type="entry name" value="TPR-like"/>
    <property type="match status" value="1"/>
</dbReference>
<dbReference type="GO" id="GO:0051301">
    <property type="term" value="P:cell division"/>
    <property type="evidence" value="ECO:0007669"/>
    <property type="project" value="InterPro"/>
</dbReference>
<comment type="caution">
    <text evidence="5">The sequence shown here is derived from an EMBL/GenBank/DDBJ whole genome shotgun (WGS) entry which is preliminary data.</text>
</comment>
<dbReference type="Pfam" id="PF07720">
    <property type="entry name" value="TPR_3"/>
    <property type="match status" value="1"/>
</dbReference>
<feature type="chain" id="PRO_5041389430" evidence="4">
    <location>
        <begin position="19"/>
        <end position="236"/>
    </location>
</feature>
<dbReference type="NCBIfam" id="TIGR02795">
    <property type="entry name" value="tol_pal_ybgF"/>
    <property type="match status" value="1"/>
</dbReference>
<dbReference type="Proteomes" id="UP001157947">
    <property type="component" value="Unassembled WGS sequence"/>
</dbReference>
<dbReference type="InterPro" id="IPR019734">
    <property type="entry name" value="TPR_rpt"/>
</dbReference>